<organism evidence="1 2">
    <name type="scientific">Nostoc sphaeroides CCNUC1</name>
    <dbReference type="NCBI Taxonomy" id="2653204"/>
    <lineage>
        <taxon>Bacteria</taxon>
        <taxon>Bacillati</taxon>
        <taxon>Cyanobacteriota</taxon>
        <taxon>Cyanophyceae</taxon>
        <taxon>Nostocales</taxon>
        <taxon>Nostocaceae</taxon>
        <taxon>Nostoc</taxon>
    </lineage>
</organism>
<dbReference type="Proteomes" id="UP000326678">
    <property type="component" value="Chromosome Gxm2"/>
</dbReference>
<dbReference type="AlphaFoldDB" id="A0A5P8W9Y8"/>
<evidence type="ECO:0000313" key="1">
    <source>
        <dbReference type="EMBL" id="QFS49578.1"/>
    </source>
</evidence>
<sequence length="341" mass="37576">MLLTFRYFLGVILQTHPTLLLAEKHISQGISMSLSLNQSALIESPSLRTSALDGLDDSRSQQVLNKAKAIVFAVWNGEGWATVEQLAQYFQCSIQGVKHIYERNSKEFRANETKKLTGKDLSDARSKLELASRTAQARVFSPLGTLRIAMLLTESEIAAQVRTIILDLIVAVPNITPPVQPPAPALPPVEQRLHTFVQAMKTLAELTGGRLNPYMEQNCKDFAANLIADYNRQSLTGTKEKWLGVVNFAESELGKKVPLSGTHYRGHLGTWVRTFYPHLGDRQETRLVNGVQQPIYVYACHEPTVAAGLTKAIEEFFAHPSPGVALRQAGAFASKKAVVTA</sequence>
<gene>
    <name evidence="1" type="ORF">GXM_07072</name>
</gene>
<name>A0A5P8W9Y8_9NOSO</name>
<accession>A0A5P8W9Y8</accession>
<dbReference type="EMBL" id="CP045227">
    <property type="protein sequence ID" value="QFS49578.1"/>
    <property type="molecule type" value="Genomic_DNA"/>
</dbReference>
<proteinExistence type="predicted"/>
<protein>
    <submittedName>
        <fullName evidence="1">Uncharacterized protein</fullName>
    </submittedName>
</protein>
<dbReference type="KEGG" id="nsh:GXM_07072"/>
<evidence type="ECO:0000313" key="2">
    <source>
        <dbReference type="Proteomes" id="UP000326678"/>
    </source>
</evidence>
<reference evidence="1 2" key="1">
    <citation type="submission" date="2019-10" db="EMBL/GenBank/DDBJ databases">
        <title>Genomic and transcriptomic insights into the perfect genentic adaptation of a filamentous nitrogen-fixing cyanobacterium to rice fields.</title>
        <authorList>
            <person name="Chen Z."/>
        </authorList>
    </citation>
    <scope>NUCLEOTIDE SEQUENCE [LARGE SCALE GENOMIC DNA]</scope>
    <source>
        <strain evidence="1">CCNUC1</strain>
    </source>
</reference>
<keyword evidence="2" id="KW-1185">Reference proteome</keyword>